<dbReference type="Gene3D" id="3.30.700.10">
    <property type="entry name" value="Glycoprotein, Type 4 Pilin"/>
    <property type="match status" value="1"/>
</dbReference>
<reference evidence="8" key="1">
    <citation type="submission" date="2016-10" db="EMBL/GenBank/DDBJ databases">
        <authorList>
            <person name="Varghese N."/>
            <person name="Submissions S."/>
        </authorList>
    </citation>
    <scope>NUCLEOTIDE SEQUENCE [LARGE SCALE GENOMIC DNA]</scope>
    <source>
        <strain evidence="8">2SM5</strain>
    </source>
</reference>
<gene>
    <name evidence="7" type="ORF">SAMN05216198_0149</name>
</gene>
<dbReference type="GO" id="GO:0043683">
    <property type="term" value="P:type IV pilus assembly"/>
    <property type="evidence" value="ECO:0007669"/>
    <property type="project" value="InterPro"/>
</dbReference>
<dbReference type="GO" id="GO:0015628">
    <property type="term" value="P:protein secretion by the type II secretion system"/>
    <property type="evidence" value="ECO:0007669"/>
    <property type="project" value="InterPro"/>
</dbReference>
<feature type="transmembrane region" description="Helical" evidence="6">
    <location>
        <begin position="12"/>
        <end position="32"/>
    </location>
</feature>
<proteinExistence type="predicted"/>
<dbReference type="Proteomes" id="UP000243426">
    <property type="component" value="Chromosome I"/>
</dbReference>
<evidence type="ECO:0000313" key="8">
    <source>
        <dbReference type="Proteomes" id="UP000243426"/>
    </source>
</evidence>
<dbReference type="NCBIfam" id="TIGR02532">
    <property type="entry name" value="IV_pilin_GFxxxE"/>
    <property type="match status" value="1"/>
</dbReference>
<evidence type="ECO:0000256" key="5">
    <source>
        <dbReference type="ARBA" id="ARBA00023136"/>
    </source>
</evidence>
<organism evidence="7 8">
    <name type="scientific">Halopseudomonas litoralis</name>
    <dbReference type="NCBI Taxonomy" id="797277"/>
    <lineage>
        <taxon>Bacteria</taxon>
        <taxon>Pseudomonadati</taxon>
        <taxon>Pseudomonadota</taxon>
        <taxon>Gammaproteobacteria</taxon>
        <taxon>Pseudomonadales</taxon>
        <taxon>Pseudomonadaceae</taxon>
        <taxon>Halopseudomonas</taxon>
    </lineage>
</organism>
<sequence length="134" mass="14482">MGSRVQQGFTLIEVMIVMVIIGILAAIALPSYQEHVRQTRRAEVSALLLENAQLLERHYTRNGGYDSGTVNGLINQSPSNGAAIFTIIPTLTPESFILTATAASGSIMAGDVCATYTLNQVGQRTPADTKCWRR</sequence>
<comment type="subcellular location">
    <subcellularLocation>
        <location evidence="1">Membrane</location>
        <topology evidence="1">Single-pass membrane protein</topology>
    </subcellularLocation>
</comment>
<dbReference type="InterPro" id="IPR045584">
    <property type="entry name" value="Pilin-like"/>
</dbReference>
<dbReference type="GO" id="GO:0015627">
    <property type="term" value="C:type II protein secretion system complex"/>
    <property type="evidence" value="ECO:0007669"/>
    <property type="project" value="InterPro"/>
</dbReference>
<keyword evidence="2" id="KW-0488">Methylation</keyword>
<dbReference type="GO" id="GO:0016020">
    <property type="term" value="C:membrane"/>
    <property type="evidence" value="ECO:0007669"/>
    <property type="project" value="UniProtKB-SubCell"/>
</dbReference>
<dbReference type="EMBL" id="LT629748">
    <property type="protein sequence ID" value="SDR71107.1"/>
    <property type="molecule type" value="Genomic_DNA"/>
</dbReference>
<dbReference type="InterPro" id="IPR031982">
    <property type="entry name" value="PilE-like"/>
</dbReference>
<dbReference type="AlphaFoldDB" id="A0A1H1L9L0"/>
<dbReference type="PANTHER" id="PTHR30093">
    <property type="entry name" value="GENERAL SECRETION PATHWAY PROTEIN G"/>
    <property type="match status" value="1"/>
</dbReference>
<evidence type="ECO:0000256" key="4">
    <source>
        <dbReference type="ARBA" id="ARBA00022989"/>
    </source>
</evidence>
<dbReference type="STRING" id="797277.SAMN05216198_0149"/>
<keyword evidence="4 6" id="KW-1133">Transmembrane helix</keyword>
<name>A0A1H1L9L0_9GAMM</name>
<dbReference type="PRINTS" id="PR00885">
    <property type="entry name" value="BCTERIALGSPH"/>
</dbReference>
<dbReference type="PROSITE" id="PS00409">
    <property type="entry name" value="PROKAR_NTER_METHYL"/>
    <property type="match status" value="1"/>
</dbReference>
<dbReference type="OrthoDB" id="5296638at2"/>
<dbReference type="SUPFAM" id="SSF54523">
    <property type="entry name" value="Pili subunits"/>
    <property type="match status" value="1"/>
</dbReference>
<protein>
    <submittedName>
        <fullName evidence="7">Type IV pilus assembly protein PilE</fullName>
    </submittedName>
</protein>
<dbReference type="InterPro" id="IPR012902">
    <property type="entry name" value="N_methyl_site"/>
</dbReference>
<evidence type="ECO:0000256" key="2">
    <source>
        <dbReference type="ARBA" id="ARBA00022481"/>
    </source>
</evidence>
<keyword evidence="5 6" id="KW-0472">Membrane</keyword>
<dbReference type="InterPro" id="IPR002416">
    <property type="entry name" value="T2SS_protein-GspH"/>
</dbReference>
<dbReference type="RefSeq" id="WP_090271574.1">
    <property type="nucleotide sequence ID" value="NZ_LT629748.1"/>
</dbReference>
<evidence type="ECO:0000256" key="3">
    <source>
        <dbReference type="ARBA" id="ARBA00022692"/>
    </source>
</evidence>
<evidence type="ECO:0000256" key="6">
    <source>
        <dbReference type="SAM" id="Phobius"/>
    </source>
</evidence>
<dbReference type="Pfam" id="PF16732">
    <property type="entry name" value="ComP_DUS"/>
    <property type="match status" value="1"/>
</dbReference>
<keyword evidence="3 6" id="KW-0812">Transmembrane</keyword>
<accession>A0A1H1L9L0</accession>
<keyword evidence="8" id="KW-1185">Reference proteome</keyword>
<dbReference type="PANTHER" id="PTHR30093:SF47">
    <property type="entry name" value="TYPE IV PILUS NON-CORE MINOR PILIN PILE"/>
    <property type="match status" value="1"/>
</dbReference>
<evidence type="ECO:0000313" key="7">
    <source>
        <dbReference type="EMBL" id="SDR71107.1"/>
    </source>
</evidence>
<evidence type="ECO:0000256" key="1">
    <source>
        <dbReference type="ARBA" id="ARBA00004167"/>
    </source>
</evidence>
<dbReference type="Pfam" id="PF07963">
    <property type="entry name" value="N_methyl"/>
    <property type="match status" value="1"/>
</dbReference>